<evidence type="ECO:0008006" key="4">
    <source>
        <dbReference type="Google" id="ProtNLM"/>
    </source>
</evidence>
<accession>A0A1F7VAI9</accession>
<dbReference type="AlphaFoldDB" id="A0A1F7VAI9"/>
<keyword evidence="1" id="KW-0812">Transmembrane</keyword>
<proteinExistence type="predicted"/>
<sequence length="133" mass="15190">MIAGRVGDIRSWIPWLLGILIAVLSMAVAKQAVKWYSIQEQVESYERELASVESRRQELQELIKYVQTPSYTEEQARLKFGLAKPGERLAVIPENLSSSLNDSNNNSQIAGSESKMSGAKSNYQKWWLYFFDQ</sequence>
<keyword evidence="1" id="KW-0472">Membrane</keyword>
<name>A0A1F7VAI9_9BACT</name>
<keyword evidence="1" id="KW-1133">Transmembrane helix</keyword>
<evidence type="ECO:0000313" key="3">
    <source>
        <dbReference type="Proteomes" id="UP000178723"/>
    </source>
</evidence>
<dbReference type="EMBL" id="MGEP01000011">
    <property type="protein sequence ID" value="OGL87433.1"/>
    <property type="molecule type" value="Genomic_DNA"/>
</dbReference>
<organism evidence="2 3">
    <name type="scientific">Candidatus Uhrbacteria bacterium RIFCSPLOWO2_02_FULL_48_12</name>
    <dbReference type="NCBI Taxonomy" id="1802407"/>
    <lineage>
        <taxon>Bacteria</taxon>
        <taxon>Candidatus Uhriibacteriota</taxon>
    </lineage>
</organism>
<evidence type="ECO:0000256" key="1">
    <source>
        <dbReference type="SAM" id="Phobius"/>
    </source>
</evidence>
<protein>
    <recommendedName>
        <fullName evidence="4">Septum formation initiator</fullName>
    </recommendedName>
</protein>
<gene>
    <name evidence="2" type="ORF">A3I40_00910</name>
</gene>
<dbReference type="STRING" id="1802407.A3I40_00910"/>
<reference evidence="2 3" key="1">
    <citation type="journal article" date="2016" name="Nat. Commun.">
        <title>Thousands of microbial genomes shed light on interconnected biogeochemical processes in an aquifer system.</title>
        <authorList>
            <person name="Anantharaman K."/>
            <person name="Brown C.T."/>
            <person name="Hug L.A."/>
            <person name="Sharon I."/>
            <person name="Castelle C.J."/>
            <person name="Probst A.J."/>
            <person name="Thomas B.C."/>
            <person name="Singh A."/>
            <person name="Wilkins M.J."/>
            <person name="Karaoz U."/>
            <person name="Brodie E.L."/>
            <person name="Williams K.H."/>
            <person name="Hubbard S.S."/>
            <person name="Banfield J.F."/>
        </authorList>
    </citation>
    <scope>NUCLEOTIDE SEQUENCE [LARGE SCALE GENOMIC DNA]</scope>
</reference>
<evidence type="ECO:0000313" key="2">
    <source>
        <dbReference type="EMBL" id="OGL87433.1"/>
    </source>
</evidence>
<dbReference type="Proteomes" id="UP000178723">
    <property type="component" value="Unassembled WGS sequence"/>
</dbReference>
<feature type="transmembrane region" description="Helical" evidence="1">
    <location>
        <begin position="12"/>
        <end position="29"/>
    </location>
</feature>
<dbReference type="InterPro" id="IPR007060">
    <property type="entry name" value="FtsL/DivIC"/>
</dbReference>
<comment type="caution">
    <text evidence="2">The sequence shown here is derived from an EMBL/GenBank/DDBJ whole genome shotgun (WGS) entry which is preliminary data.</text>
</comment>
<dbReference type="Pfam" id="PF04977">
    <property type="entry name" value="DivIC"/>
    <property type="match status" value="1"/>
</dbReference>